<name>A0A4Z2GCX6_9TELE</name>
<feature type="compositionally biased region" description="Polar residues" evidence="1">
    <location>
        <begin position="182"/>
        <end position="193"/>
    </location>
</feature>
<dbReference type="AlphaFoldDB" id="A0A4Z2GCX6"/>
<feature type="compositionally biased region" description="Polar residues" evidence="1">
    <location>
        <begin position="284"/>
        <end position="296"/>
    </location>
</feature>
<organism evidence="2 3">
    <name type="scientific">Liparis tanakae</name>
    <name type="common">Tanaka's snailfish</name>
    <dbReference type="NCBI Taxonomy" id="230148"/>
    <lineage>
        <taxon>Eukaryota</taxon>
        <taxon>Metazoa</taxon>
        <taxon>Chordata</taxon>
        <taxon>Craniata</taxon>
        <taxon>Vertebrata</taxon>
        <taxon>Euteleostomi</taxon>
        <taxon>Actinopterygii</taxon>
        <taxon>Neopterygii</taxon>
        <taxon>Teleostei</taxon>
        <taxon>Neoteleostei</taxon>
        <taxon>Acanthomorphata</taxon>
        <taxon>Eupercaria</taxon>
        <taxon>Perciformes</taxon>
        <taxon>Cottioidei</taxon>
        <taxon>Cottales</taxon>
        <taxon>Liparidae</taxon>
        <taxon>Liparis</taxon>
    </lineage>
</organism>
<feature type="compositionally biased region" description="Basic residues" evidence="1">
    <location>
        <begin position="162"/>
        <end position="176"/>
    </location>
</feature>
<feature type="compositionally biased region" description="Polar residues" evidence="1">
    <location>
        <begin position="123"/>
        <end position="136"/>
    </location>
</feature>
<feature type="region of interest" description="Disordered" evidence="1">
    <location>
        <begin position="281"/>
        <end position="303"/>
    </location>
</feature>
<feature type="compositionally biased region" description="Acidic residues" evidence="1">
    <location>
        <begin position="138"/>
        <end position="149"/>
    </location>
</feature>
<comment type="caution">
    <text evidence="2">The sequence shown here is derived from an EMBL/GenBank/DDBJ whole genome shotgun (WGS) entry which is preliminary data.</text>
</comment>
<reference evidence="2 3" key="1">
    <citation type="submission" date="2019-03" db="EMBL/GenBank/DDBJ databases">
        <title>First draft genome of Liparis tanakae, snailfish: a comprehensive survey of snailfish specific genes.</title>
        <authorList>
            <person name="Kim W."/>
            <person name="Song I."/>
            <person name="Jeong J.-H."/>
            <person name="Kim D."/>
            <person name="Kim S."/>
            <person name="Ryu S."/>
            <person name="Song J.Y."/>
            <person name="Lee S.K."/>
        </authorList>
    </citation>
    <scope>NUCLEOTIDE SEQUENCE [LARGE SCALE GENOMIC DNA]</scope>
    <source>
        <tissue evidence="2">Muscle</tissue>
    </source>
</reference>
<protein>
    <submittedName>
        <fullName evidence="2">Uncharacterized protein</fullName>
    </submittedName>
</protein>
<feature type="compositionally biased region" description="Polar residues" evidence="1">
    <location>
        <begin position="59"/>
        <end position="73"/>
    </location>
</feature>
<feature type="region of interest" description="Disordered" evidence="1">
    <location>
        <begin position="29"/>
        <end position="99"/>
    </location>
</feature>
<evidence type="ECO:0000313" key="3">
    <source>
        <dbReference type="Proteomes" id="UP000314294"/>
    </source>
</evidence>
<accession>A0A4Z2GCX6</accession>
<proteinExistence type="predicted"/>
<evidence type="ECO:0000313" key="2">
    <source>
        <dbReference type="EMBL" id="TNN51219.1"/>
    </source>
</evidence>
<evidence type="ECO:0000256" key="1">
    <source>
        <dbReference type="SAM" id="MobiDB-lite"/>
    </source>
</evidence>
<keyword evidence="3" id="KW-1185">Reference proteome</keyword>
<feature type="region of interest" description="Disordered" evidence="1">
    <location>
        <begin position="123"/>
        <end position="219"/>
    </location>
</feature>
<gene>
    <name evidence="2" type="ORF">EYF80_038593</name>
</gene>
<feature type="region of interest" description="Disordered" evidence="1">
    <location>
        <begin position="361"/>
        <end position="398"/>
    </location>
</feature>
<dbReference type="Proteomes" id="UP000314294">
    <property type="component" value="Unassembled WGS sequence"/>
</dbReference>
<sequence>MHGGPVAASPRRLIHLQAVGVPLADLQIQVPPSPRSSGMSEPVPRVQRRKEPKVDIICDTTTSKRNGQGSETAPGTGRDTDKCSRNRLPASVNASQDCSSSDLLRIVKHKPSAIVFHCGAADNQATSDVGGSSPSPTEEGEGADNEDDDFPRASQYKEFLVSRRRRNSSRNRKCSRKRQDAHSNGSWQKNTNKGRPEVTGSQEEEEAQQNNGQQHAPDQLGIHSVVAGYTVYPYSRAEEAHCSCQEAGGHEGWSGMRSERSAAEGDSMSLLMGRLDHLNEGDQEVQSADSSHSDVSNADEEQRSAAPCWAHWEEWAARLASIWKQHQPSRNGRSRTREGRAGSSAALKWLRELVSRGGFGCGSLGESREGNRQSSGQAGPATDQAALPTSDPQQAADPLVPLVPDSSPRPTGPVGMAAPAVVHISTAATVKHKHTAAPQVQAEEGRKGGREAAARMASGSAVLVVLNLMYRMIGICCMKMIIRVQAVYACINSRAE</sequence>
<dbReference type="OrthoDB" id="8957305at2759"/>
<dbReference type="EMBL" id="SRLO01000590">
    <property type="protein sequence ID" value="TNN51219.1"/>
    <property type="molecule type" value="Genomic_DNA"/>
</dbReference>